<proteinExistence type="inferred from homology"/>
<evidence type="ECO:0000256" key="7">
    <source>
        <dbReference type="ARBA" id="ARBA00023002"/>
    </source>
</evidence>
<keyword evidence="12" id="KW-0753">Steroid metabolism</keyword>
<evidence type="ECO:0000256" key="4">
    <source>
        <dbReference type="ARBA" id="ARBA00022617"/>
    </source>
</evidence>
<evidence type="ECO:0000256" key="1">
    <source>
        <dbReference type="ARBA" id="ARBA00001971"/>
    </source>
</evidence>
<dbReference type="InterPro" id="IPR036396">
    <property type="entry name" value="Cyt_P450_sf"/>
</dbReference>
<evidence type="ECO:0000256" key="3">
    <source>
        <dbReference type="ARBA" id="ARBA00022548"/>
    </source>
</evidence>
<keyword evidence="6" id="KW-0442">Lipid degradation</keyword>
<dbReference type="Pfam" id="PF00067">
    <property type="entry name" value="p450"/>
    <property type="match status" value="1"/>
</dbReference>
<dbReference type="Gene3D" id="1.10.630.10">
    <property type="entry name" value="Cytochrome P450"/>
    <property type="match status" value="1"/>
</dbReference>
<evidence type="ECO:0000256" key="16">
    <source>
        <dbReference type="ARBA" id="ARBA00082981"/>
    </source>
</evidence>
<evidence type="ECO:0000256" key="2">
    <source>
        <dbReference type="ARBA" id="ARBA00010617"/>
    </source>
</evidence>
<dbReference type="OrthoDB" id="142769at2"/>
<dbReference type="PANTHER" id="PTHR46696">
    <property type="entry name" value="P450, PUTATIVE (EUROFUNG)-RELATED"/>
    <property type="match status" value="1"/>
</dbReference>
<gene>
    <name evidence="18" type="ORF">BN2156_03994</name>
</gene>
<keyword evidence="4" id="KW-0349">Heme</keyword>
<name>A0A0H5RT43_9MYCO</name>
<evidence type="ECO:0000256" key="13">
    <source>
        <dbReference type="ARBA" id="ARBA00049645"/>
    </source>
</evidence>
<dbReference type="AlphaFoldDB" id="A0A0H5RT43"/>
<dbReference type="GO" id="GO:0006707">
    <property type="term" value="P:cholesterol catabolic process"/>
    <property type="evidence" value="ECO:0007669"/>
    <property type="project" value="TreeGrafter"/>
</dbReference>
<dbReference type="FunFam" id="1.10.630.10:FF:000018">
    <property type="entry name" value="Cytochrome P450 monooxygenase"/>
    <property type="match status" value="1"/>
</dbReference>
<keyword evidence="11" id="KW-1207">Sterol metabolism</keyword>
<evidence type="ECO:0000256" key="5">
    <source>
        <dbReference type="ARBA" id="ARBA00022723"/>
    </source>
</evidence>
<evidence type="ECO:0000256" key="15">
    <source>
        <dbReference type="ARBA" id="ARBA00079588"/>
    </source>
</evidence>
<evidence type="ECO:0000256" key="9">
    <source>
        <dbReference type="ARBA" id="ARBA00023033"/>
    </source>
</evidence>
<comment type="similarity">
    <text evidence="2">Belongs to the cytochrome P450 family.</text>
</comment>
<keyword evidence="3" id="KW-0153">Cholesterol metabolism</keyword>
<evidence type="ECO:0000256" key="8">
    <source>
        <dbReference type="ARBA" id="ARBA00023004"/>
    </source>
</evidence>
<dbReference type="GO" id="GO:0008395">
    <property type="term" value="F:steroid hydroxylase activity"/>
    <property type="evidence" value="ECO:0007669"/>
    <property type="project" value="TreeGrafter"/>
</dbReference>
<evidence type="ECO:0000256" key="6">
    <source>
        <dbReference type="ARBA" id="ARBA00022963"/>
    </source>
</evidence>
<dbReference type="SUPFAM" id="SSF48264">
    <property type="entry name" value="Cytochrome P450"/>
    <property type="match status" value="1"/>
</dbReference>
<dbReference type="STRING" id="146018.BN2156_03994"/>
<comment type="cofactor">
    <cofactor evidence="1">
        <name>heme</name>
        <dbReference type="ChEBI" id="CHEBI:30413"/>
    </cofactor>
</comment>
<dbReference type="InterPro" id="IPR002397">
    <property type="entry name" value="Cyt_P450_B"/>
</dbReference>
<reference evidence="19" key="1">
    <citation type="submission" date="2015-07" db="EMBL/GenBank/DDBJ databases">
        <authorList>
            <person name="Urmite Genomes"/>
        </authorList>
    </citation>
    <scope>NUCLEOTIDE SEQUENCE [LARGE SCALE GENOMIC DNA]</scope>
    <source>
        <strain evidence="19">type strain: ATCC 49404</strain>
    </source>
</reference>
<protein>
    <recommendedName>
        <fullName evidence="14">Steroid C26-monooxygenase</fullName>
    </recommendedName>
    <alternativeName>
        <fullName evidence="15">Cholest-4-en-3-one C26-monooxygenase</fullName>
    </alternativeName>
    <alternativeName>
        <fullName evidence="17">Cholesterol C26-monooxygenase</fullName>
    </alternativeName>
    <alternativeName>
        <fullName evidence="16">Steroid C27-monooxygenase</fullName>
    </alternativeName>
</protein>
<keyword evidence="5" id="KW-0479">Metal-binding</keyword>
<keyword evidence="19" id="KW-1185">Reference proteome</keyword>
<dbReference type="PANTHER" id="PTHR46696:SF4">
    <property type="entry name" value="BIOTIN BIOSYNTHESIS CYTOCHROME P450"/>
    <property type="match status" value="1"/>
</dbReference>
<organism evidence="18 19">
    <name type="scientific">Mycolicibacterium neworleansense</name>
    <dbReference type="NCBI Taxonomy" id="146018"/>
    <lineage>
        <taxon>Bacteria</taxon>
        <taxon>Bacillati</taxon>
        <taxon>Actinomycetota</taxon>
        <taxon>Actinomycetes</taxon>
        <taxon>Mycobacteriales</taxon>
        <taxon>Mycobacteriaceae</taxon>
        <taxon>Mycolicibacterium</taxon>
    </lineage>
</organism>
<accession>A0A0H5RT43</accession>
<comment type="pathway">
    <text evidence="13">Steroid metabolism; cholesterol degradation.</text>
</comment>
<dbReference type="PRINTS" id="PR00385">
    <property type="entry name" value="P450"/>
</dbReference>
<evidence type="ECO:0000313" key="18">
    <source>
        <dbReference type="EMBL" id="CRZ17113.1"/>
    </source>
</evidence>
<evidence type="ECO:0000313" key="19">
    <source>
        <dbReference type="Proteomes" id="UP000199147"/>
    </source>
</evidence>
<dbReference type="GO" id="GO:0005506">
    <property type="term" value="F:iron ion binding"/>
    <property type="evidence" value="ECO:0007669"/>
    <property type="project" value="InterPro"/>
</dbReference>
<evidence type="ECO:0000256" key="10">
    <source>
        <dbReference type="ARBA" id="ARBA00023098"/>
    </source>
</evidence>
<dbReference type="Proteomes" id="UP000199147">
    <property type="component" value="Unassembled WGS sequence"/>
</dbReference>
<dbReference type="PRINTS" id="PR00359">
    <property type="entry name" value="BP450"/>
</dbReference>
<sequence length="437" mass="47373">MSIGLKTRWLALHAVPKAFMSIQGRMRNPMGALISSHGKGIDPYPLMEQIRRRGPLVKTPFVWVTVDHEVARDVLRDKRFGVTPPTGMGMPKPVQLLLDRTDPKVANPVEPPAMVIVDPPAHTQYRQLVAQSFTPRAIEKLDARVAEVTADLIDRLAGASRPDLIADFAAVLPVAMIAEILGLSGESHAQLLEWGHDGAPLLDIGIPWRTYRRGIDGMRGLGGFLADHFDQVRAGAADDNPFTKMAADHSLTDHELSANAALLIGAGFETTVNLIGNGIVLLQQHPDQLALLRDNPDLWPAAVEEILRIESPVQMTARTAQCDVEIAGQRVPAGAMVAVLLGGANRDPRVFSDPTRFDVTRPNARDHLAFASGIHVCLGAALARIEGATALRALFEAYPDLRLTETPRPRGLVNLHGYVKLPALLGTRRTEPAGLVC</sequence>
<keyword evidence="8" id="KW-0408">Iron</keyword>
<dbReference type="EMBL" id="CWKH01000002">
    <property type="protein sequence ID" value="CRZ17113.1"/>
    <property type="molecule type" value="Genomic_DNA"/>
</dbReference>
<dbReference type="GO" id="GO:0036199">
    <property type="term" value="F:cholest-4-en-3-one 26-monooxygenase activity"/>
    <property type="evidence" value="ECO:0007669"/>
    <property type="project" value="TreeGrafter"/>
</dbReference>
<keyword evidence="10" id="KW-0443">Lipid metabolism</keyword>
<dbReference type="CDD" id="cd20625">
    <property type="entry name" value="CYP164-like"/>
    <property type="match status" value="1"/>
</dbReference>
<keyword evidence="9" id="KW-0503">Monooxygenase</keyword>
<dbReference type="InterPro" id="IPR001128">
    <property type="entry name" value="Cyt_P450"/>
</dbReference>
<evidence type="ECO:0000256" key="12">
    <source>
        <dbReference type="ARBA" id="ARBA00023221"/>
    </source>
</evidence>
<evidence type="ECO:0000256" key="11">
    <source>
        <dbReference type="ARBA" id="ARBA00023166"/>
    </source>
</evidence>
<evidence type="ECO:0000256" key="14">
    <source>
        <dbReference type="ARBA" id="ARBA00070775"/>
    </source>
</evidence>
<dbReference type="GO" id="GO:0020037">
    <property type="term" value="F:heme binding"/>
    <property type="evidence" value="ECO:0007669"/>
    <property type="project" value="InterPro"/>
</dbReference>
<evidence type="ECO:0000256" key="17">
    <source>
        <dbReference type="ARBA" id="ARBA00083909"/>
    </source>
</evidence>
<keyword evidence="7" id="KW-0560">Oxidoreductase</keyword>